<dbReference type="InterPro" id="IPR036910">
    <property type="entry name" value="HMG_box_dom_sf"/>
</dbReference>
<reference evidence="1" key="1">
    <citation type="submission" date="2021-01" db="EMBL/GenBank/DDBJ databases">
        <authorList>
            <person name="Corre E."/>
            <person name="Pelletier E."/>
            <person name="Niang G."/>
            <person name="Scheremetjew M."/>
            <person name="Finn R."/>
            <person name="Kale V."/>
            <person name="Holt S."/>
            <person name="Cochrane G."/>
            <person name="Meng A."/>
            <person name="Brown T."/>
            <person name="Cohen L."/>
        </authorList>
    </citation>
    <scope>NUCLEOTIDE SEQUENCE</scope>
    <source>
        <strain evidence="1">Isolate 1302-5</strain>
    </source>
</reference>
<dbReference type="AlphaFoldDB" id="A0A7S4IXZ3"/>
<evidence type="ECO:0008006" key="2">
    <source>
        <dbReference type="Google" id="ProtNLM"/>
    </source>
</evidence>
<organism evidence="1">
    <name type="scientific">Odontella aurita</name>
    <dbReference type="NCBI Taxonomy" id="265563"/>
    <lineage>
        <taxon>Eukaryota</taxon>
        <taxon>Sar</taxon>
        <taxon>Stramenopiles</taxon>
        <taxon>Ochrophyta</taxon>
        <taxon>Bacillariophyta</taxon>
        <taxon>Mediophyceae</taxon>
        <taxon>Biddulphiophycidae</taxon>
        <taxon>Eupodiscales</taxon>
        <taxon>Odontellaceae</taxon>
        <taxon>Odontella</taxon>
    </lineage>
</organism>
<proteinExistence type="predicted"/>
<accession>A0A7S4IXZ3</accession>
<protein>
    <recommendedName>
        <fullName evidence="2">HMG box domain-containing protein</fullName>
    </recommendedName>
</protein>
<dbReference type="EMBL" id="HBKQ01025139">
    <property type="protein sequence ID" value="CAE2243037.1"/>
    <property type="molecule type" value="Transcribed_RNA"/>
</dbReference>
<dbReference type="SUPFAM" id="SSF47095">
    <property type="entry name" value="HMG-box"/>
    <property type="match status" value="1"/>
</dbReference>
<dbReference type="Gene3D" id="1.10.30.10">
    <property type="entry name" value="High mobility group box domain"/>
    <property type="match status" value="1"/>
</dbReference>
<name>A0A7S4IXZ3_9STRA</name>
<evidence type="ECO:0000313" key="1">
    <source>
        <dbReference type="EMBL" id="CAE2243037.1"/>
    </source>
</evidence>
<sequence>MSATAAFIAFLQCEAKLAEDRAKALRTTAFIIEAKERKKRRLVSRPKKHTAFTLFVQENFEQIKNSAESASLESKDIIAIVAKQWAEMGLEEKQVRQNTIAL</sequence>
<dbReference type="CDD" id="cd00084">
    <property type="entry name" value="HMG-box_SF"/>
    <property type="match status" value="1"/>
</dbReference>
<gene>
    <name evidence="1" type="ORF">OAUR00152_LOCUS17091</name>
</gene>